<proteinExistence type="predicted"/>
<evidence type="ECO:0000256" key="1">
    <source>
        <dbReference type="SAM" id="SignalP"/>
    </source>
</evidence>
<protein>
    <recommendedName>
        <fullName evidence="4">DUF3078 domain-containing protein</fullName>
    </recommendedName>
</protein>
<feature type="chain" id="PRO_5017651670" description="DUF3078 domain-containing protein" evidence="1">
    <location>
        <begin position="21"/>
        <end position="537"/>
    </location>
</feature>
<dbReference type="Proteomes" id="UP000256373">
    <property type="component" value="Unassembled WGS sequence"/>
</dbReference>
<organism evidence="2 3">
    <name type="scientific">Dyadobacter luteus</name>
    <dbReference type="NCBI Taxonomy" id="2259619"/>
    <lineage>
        <taxon>Bacteria</taxon>
        <taxon>Pseudomonadati</taxon>
        <taxon>Bacteroidota</taxon>
        <taxon>Cytophagia</taxon>
        <taxon>Cytophagales</taxon>
        <taxon>Spirosomataceae</taxon>
        <taxon>Dyadobacter</taxon>
    </lineage>
</organism>
<sequence>MKKLLLFIASLCPFVSSAQAFEDLSWDYRKKIEFNKDTMPLTPKAFNRFLINHYNYTLLGSSTPSTGIKVETDKPSISLKGNIWSSKDREWIVNMELRAGLDNGVMQVVSGDKVNTLFKANFGINKLWGNNSAWYTSQNKYVLRALHNDAVIKYSSLKEYIDTAKVLSALIDKTLFNTPTVSKLDTLLFFKQQQEIKFINDRTSFLKKEITELESSAKPKECDKEKINKKKSEIKQIILRLNDIEYTINNKRRIVLDALREFDIPGDALSDSMLVHYVKIWTTSDTMLLEKKSFINKNNKYNIIADGAVDSLFKYEIEAVAHMWNSKTIKWFNLSPFVSNVNFVHYQPDSVRLTDKSSFLWGVKFSGNMLIKWKEPNRFFYWSAGLVGQRVNSLEEMTDYSYKKSVQKKITETETISDEKTGTAYEGLLSTGWGVSIPIEIFYVPWKQAYIPGFYLNIEGRWGEKWINDKKLSLAAGIIWNVTNGDKDAKNVLTIIPYAKFSNVVKEYTDVAKQNKKALHDLFSAGVQVGIPINLGK</sequence>
<keyword evidence="3" id="KW-1185">Reference proteome</keyword>
<feature type="signal peptide" evidence="1">
    <location>
        <begin position="1"/>
        <end position="20"/>
    </location>
</feature>
<keyword evidence="1" id="KW-0732">Signal</keyword>
<comment type="caution">
    <text evidence="2">The sequence shown here is derived from an EMBL/GenBank/DDBJ whole genome shotgun (WGS) entry which is preliminary data.</text>
</comment>
<reference evidence="2 3" key="1">
    <citation type="submission" date="2018-07" db="EMBL/GenBank/DDBJ databases">
        <title>Dyadobacter roseus sp. nov., isolated from rose rhizosphere soil.</title>
        <authorList>
            <person name="Chen L."/>
        </authorList>
    </citation>
    <scope>NUCLEOTIDE SEQUENCE [LARGE SCALE GENOMIC DNA]</scope>
    <source>
        <strain evidence="2 3">RS19</strain>
    </source>
</reference>
<accession>A0A3D8Y680</accession>
<evidence type="ECO:0008006" key="4">
    <source>
        <dbReference type="Google" id="ProtNLM"/>
    </source>
</evidence>
<evidence type="ECO:0000313" key="3">
    <source>
        <dbReference type="Proteomes" id="UP000256373"/>
    </source>
</evidence>
<dbReference type="RefSeq" id="WP_115832992.1">
    <property type="nucleotide sequence ID" value="NZ_QNUL01000022.1"/>
</dbReference>
<gene>
    <name evidence="2" type="ORF">DSL64_21450</name>
</gene>
<dbReference type="AlphaFoldDB" id="A0A3D8Y680"/>
<name>A0A3D8Y680_9BACT</name>
<evidence type="ECO:0000313" key="2">
    <source>
        <dbReference type="EMBL" id="REA58176.1"/>
    </source>
</evidence>
<dbReference type="OrthoDB" id="1446396at2"/>
<dbReference type="EMBL" id="QNUL01000022">
    <property type="protein sequence ID" value="REA58176.1"/>
    <property type="molecule type" value="Genomic_DNA"/>
</dbReference>